<dbReference type="HOGENOM" id="CLU_016199_1_0_7"/>
<dbReference type="Proteomes" id="UP000019141">
    <property type="component" value="Unassembled WGS sequence"/>
</dbReference>
<dbReference type="Gene3D" id="3.90.226.10">
    <property type="entry name" value="2-enoyl-CoA Hydratase, Chain A, domain 1"/>
    <property type="match status" value="1"/>
</dbReference>
<dbReference type="SMART" id="SM00245">
    <property type="entry name" value="TSPc"/>
    <property type="match status" value="1"/>
</dbReference>
<dbReference type="GO" id="GO:0004175">
    <property type="term" value="F:endopeptidase activity"/>
    <property type="evidence" value="ECO:0007669"/>
    <property type="project" value="TreeGrafter"/>
</dbReference>
<dbReference type="EMBL" id="AZHW01000998">
    <property type="protein sequence ID" value="ETW94831.1"/>
    <property type="molecule type" value="Genomic_DNA"/>
</dbReference>
<dbReference type="MEROPS" id="S41.001"/>
<dbReference type="CDD" id="cd06782">
    <property type="entry name" value="cpPDZ_CPP-like"/>
    <property type="match status" value="1"/>
</dbReference>
<dbReference type="GO" id="GO:0030288">
    <property type="term" value="C:outer membrane-bounded periplasmic space"/>
    <property type="evidence" value="ECO:0007669"/>
    <property type="project" value="TreeGrafter"/>
</dbReference>
<dbReference type="PATRIC" id="fig|1429438.4.peg.6281"/>
<dbReference type="Pfam" id="PF03572">
    <property type="entry name" value="Peptidase_S41"/>
    <property type="match status" value="1"/>
</dbReference>
<protein>
    <recommendedName>
        <fullName evidence="7">PDZ domain-containing protein</fullName>
    </recommendedName>
</protein>
<dbReference type="Pfam" id="PF17804">
    <property type="entry name" value="TSP_NTD"/>
    <property type="match status" value="1"/>
</dbReference>
<evidence type="ECO:0000256" key="3">
    <source>
        <dbReference type="ARBA" id="ARBA00022801"/>
    </source>
</evidence>
<dbReference type="Gene3D" id="2.30.42.10">
    <property type="match status" value="1"/>
</dbReference>
<dbReference type="InterPro" id="IPR001478">
    <property type="entry name" value="PDZ"/>
</dbReference>
<dbReference type="NCBIfam" id="TIGR00225">
    <property type="entry name" value="prc"/>
    <property type="match status" value="1"/>
</dbReference>
<evidence type="ECO:0000256" key="2">
    <source>
        <dbReference type="ARBA" id="ARBA00022670"/>
    </source>
</evidence>
<dbReference type="PROSITE" id="PS50106">
    <property type="entry name" value="PDZ"/>
    <property type="match status" value="1"/>
</dbReference>
<dbReference type="SUPFAM" id="SSF50156">
    <property type="entry name" value="PDZ domain-like"/>
    <property type="match status" value="1"/>
</dbReference>
<dbReference type="GO" id="GO:0008236">
    <property type="term" value="F:serine-type peptidase activity"/>
    <property type="evidence" value="ECO:0007669"/>
    <property type="project" value="UniProtKB-KW"/>
</dbReference>
<dbReference type="GO" id="GO:0006508">
    <property type="term" value="P:proteolysis"/>
    <property type="evidence" value="ECO:0007669"/>
    <property type="project" value="UniProtKB-KW"/>
</dbReference>
<dbReference type="GO" id="GO:0007165">
    <property type="term" value="P:signal transduction"/>
    <property type="evidence" value="ECO:0007669"/>
    <property type="project" value="TreeGrafter"/>
</dbReference>
<dbReference type="PANTHER" id="PTHR32060">
    <property type="entry name" value="TAIL-SPECIFIC PROTEASE"/>
    <property type="match status" value="1"/>
</dbReference>
<evidence type="ECO:0000256" key="1">
    <source>
        <dbReference type="ARBA" id="ARBA00009179"/>
    </source>
</evidence>
<evidence type="ECO:0000259" key="7">
    <source>
        <dbReference type="PROSITE" id="PS50106"/>
    </source>
</evidence>
<dbReference type="Gene3D" id="3.30.750.44">
    <property type="match status" value="1"/>
</dbReference>
<keyword evidence="4 5" id="KW-0720">Serine protease</keyword>
<keyword evidence="3 5" id="KW-0378">Hydrolase</keyword>
<evidence type="ECO:0000313" key="8">
    <source>
        <dbReference type="EMBL" id="ETW94831.1"/>
    </source>
</evidence>
<dbReference type="SUPFAM" id="SSF52096">
    <property type="entry name" value="ClpP/crotonase"/>
    <property type="match status" value="1"/>
</dbReference>
<keyword evidence="9" id="KW-1185">Reference proteome</keyword>
<sequence length="738" mass="82441">MKAVNLLVGTVISLIMAVGNPFLATAQSPTVSTSQGEWVLARSEGQRETLLAEGILSLLRDRHLRKRALNDATSQTAFDLFLSSLDPRKLYFTQADVNQLRQYQDQLDDQLASGRLDLAHIAGAMKRRRAKLVSGWVEARLQQPFDLNRAERLETKGKTRAFCSTDKVLQDRWRRVLKREVLAFMHRERTQQTPKAKDDAKDGAESSVAKTDAELEADARTKLLKRYQARFDRLAKQTAEDDVEQFLNAFVQVYDPHTGYLSPYRKQNLDIRMSGSLEGIGALLRMEEGLVKVQRIVPGSASWRQGQLKAEDIILAVAQGNEEPVDVVDARLQDVVQLIRGRKGTIVKLSVRKPEGNIVVVPIKRDVVRLEDTYAKAAILKQDPEAAPFAYIHLPKFYGNVRGRAGKGAKRQAAADIQQALVQLQHAQVRGLILDVRGNSGGLLQEAVRLSGLFIKKGPIVATRDADGRKKVLRDKDPGIAFDGPIVVMIDRFSASASEILAAALQDYGRAVVVGSTTHGKGTVQYLYSLDRAVNSAGRLRPDETRLGTLKLTRYQFYRINGDSTQLHGVTPDIELPDQAAHLDAGEGAKEYAIPWNTIEPVRYAMLTPSWDIDRLRTLSGSRQANNAAFAKVKAQSELLSKRREETIEDLRKGVWFKQRKQELEALEALKLDDEKRFTVEPVPYAIDEGVPADTRAAMEEEWVKNVQDDPWLEEALHILADMANNGSESNIVHDQKQ</sequence>
<feature type="region of interest" description="Disordered" evidence="6">
    <location>
        <begin position="188"/>
        <end position="212"/>
    </location>
</feature>
<organism evidence="8 9">
    <name type="scientific">Entotheonella factor</name>
    <dbReference type="NCBI Taxonomy" id="1429438"/>
    <lineage>
        <taxon>Bacteria</taxon>
        <taxon>Pseudomonadati</taxon>
        <taxon>Nitrospinota/Tectimicrobiota group</taxon>
        <taxon>Candidatus Tectimicrobiota</taxon>
        <taxon>Candidatus Entotheonellia</taxon>
        <taxon>Candidatus Entotheonellales</taxon>
        <taxon>Candidatus Entotheonellaceae</taxon>
        <taxon>Candidatus Entotheonella</taxon>
    </lineage>
</organism>
<dbReference type="InterPro" id="IPR020992">
    <property type="entry name" value="Tail_Prtase_C"/>
</dbReference>
<evidence type="ECO:0000313" key="9">
    <source>
        <dbReference type="Proteomes" id="UP000019141"/>
    </source>
</evidence>
<gene>
    <name evidence="8" type="ORF">ETSY1_33180</name>
</gene>
<name>W4LC05_ENTF1</name>
<dbReference type="CDD" id="cd07560">
    <property type="entry name" value="Peptidase_S41_CPP"/>
    <property type="match status" value="1"/>
</dbReference>
<proteinExistence type="inferred from homology"/>
<dbReference type="InterPro" id="IPR036034">
    <property type="entry name" value="PDZ_sf"/>
</dbReference>
<dbReference type="InterPro" id="IPR004447">
    <property type="entry name" value="Peptidase_S41A"/>
</dbReference>
<reference evidence="8 9" key="1">
    <citation type="journal article" date="2014" name="Nature">
        <title>An environmental bacterial taxon with a large and distinct metabolic repertoire.</title>
        <authorList>
            <person name="Wilson M.C."/>
            <person name="Mori T."/>
            <person name="Ruckert C."/>
            <person name="Uria A.R."/>
            <person name="Helf M.J."/>
            <person name="Takada K."/>
            <person name="Gernert C."/>
            <person name="Steffens U.A."/>
            <person name="Heycke N."/>
            <person name="Schmitt S."/>
            <person name="Rinke C."/>
            <person name="Helfrich E.J."/>
            <person name="Brachmann A.O."/>
            <person name="Gurgui C."/>
            <person name="Wakimoto T."/>
            <person name="Kracht M."/>
            <person name="Crusemann M."/>
            <person name="Hentschel U."/>
            <person name="Abe I."/>
            <person name="Matsunaga S."/>
            <person name="Kalinowski J."/>
            <person name="Takeyama H."/>
            <person name="Piel J."/>
        </authorList>
    </citation>
    <scope>NUCLEOTIDE SEQUENCE [LARGE SCALE GENOMIC DNA]</scope>
    <source>
        <strain evidence="9">TSY1</strain>
    </source>
</reference>
<keyword evidence="2 5" id="KW-0645">Protease</keyword>
<dbReference type="PANTHER" id="PTHR32060:SF22">
    <property type="entry name" value="CARBOXYL-TERMINAL-PROCESSING PEPTIDASE 3, CHLOROPLASTIC"/>
    <property type="match status" value="1"/>
</dbReference>
<accession>W4LC05</accession>
<feature type="domain" description="PDZ" evidence="7">
    <location>
        <begin position="270"/>
        <end position="354"/>
    </location>
</feature>
<dbReference type="Pfam" id="PF00595">
    <property type="entry name" value="PDZ"/>
    <property type="match status" value="1"/>
</dbReference>
<comment type="similarity">
    <text evidence="1 5">Belongs to the peptidase S41A family.</text>
</comment>
<evidence type="ECO:0000256" key="4">
    <source>
        <dbReference type="ARBA" id="ARBA00022825"/>
    </source>
</evidence>
<evidence type="ECO:0000256" key="6">
    <source>
        <dbReference type="SAM" id="MobiDB-lite"/>
    </source>
</evidence>
<dbReference type="InterPro" id="IPR005151">
    <property type="entry name" value="Tail-specific_protease"/>
</dbReference>
<dbReference type="InterPro" id="IPR029045">
    <property type="entry name" value="ClpP/crotonase-like_dom_sf"/>
</dbReference>
<dbReference type="SMART" id="SM00228">
    <property type="entry name" value="PDZ"/>
    <property type="match status" value="1"/>
</dbReference>
<feature type="compositionally biased region" description="Basic and acidic residues" evidence="6">
    <location>
        <begin position="188"/>
        <end position="204"/>
    </location>
</feature>
<dbReference type="Pfam" id="PF11818">
    <property type="entry name" value="DUF3340"/>
    <property type="match status" value="1"/>
</dbReference>
<dbReference type="InterPro" id="IPR040573">
    <property type="entry name" value="TSP_N"/>
</dbReference>
<evidence type="ECO:0000256" key="5">
    <source>
        <dbReference type="RuleBase" id="RU004404"/>
    </source>
</evidence>
<dbReference type="AlphaFoldDB" id="W4LC05"/>
<comment type="caution">
    <text evidence="8">The sequence shown here is derived from an EMBL/GenBank/DDBJ whole genome shotgun (WGS) entry which is preliminary data.</text>
</comment>